<organism evidence="1 2">
    <name type="scientific">Brotocaccenecus cirricatena</name>
    <dbReference type="NCBI Taxonomy" id="3064195"/>
    <lineage>
        <taxon>Bacteria</taxon>
        <taxon>Bacillati</taxon>
        <taxon>Bacillota</taxon>
        <taxon>Clostridia</taxon>
        <taxon>Eubacteriales</taxon>
        <taxon>Oscillospiraceae</taxon>
        <taxon>Brotocaccenecus</taxon>
    </lineage>
</organism>
<dbReference type="AlphaFoldDB" id="A0AAE3ACL5"/>
<dbReference type="RefSeq" id="WP_302929348.1">
    <property type="nucleotide sequence ID" value="NZ_JAJEPW010000036.1"/>
</dbReference>
<accession>A0AAE3ACL5</accession>
<comment type="caution">
    <text evidence="1">The sequence shown here is derived from an EMBL/GenBank/DDBJ whole genome shotgun (WGS) entry which is preliminary data.</text>
</comment>
<gene>
    <name evidence="1" type="ORF">LKD37_11475</name>
</gene>
<dbReference type="Proteomes" id="UP001199319">
    <property type="component" value="Unassembled WGS sequence"/>
</dbReference>
<evidence type="ECO:0000313" key="1">
    <source>
        <dbReference type="EMBL" id="MCC2130126.1"/>
    </source>
</evidence>
<sequence>MALITKMHRCAFCGSSEVTVSENGTYTCRDCGKTADHGMPAADVEAINRILMTGGDAETAEELRRRYPRLNLTTWSKENRLQF</sequence>
<protein>
    <submittedName>
        <fullName evidence="1">Uncharacterized protein</fullName>
    </submittedName>
</protein>
<evidence type="ECO:0000313" key="2">
    <source>
        <dbReference type="Proteomes" id="UP001199319"/>
    </source>
</evidence>
<reference evidence="1" key="1">
    <citation type="submission" date="2021-10" db="EMBL/GenBank/DDBJ databases">
        <title>Anaerobic single-cell dispensing facilitates the cultivation of human gut bacteria.</title>
        <authorList>
            <person name="Afrizal A."/>
        </authorList>
    </citation>
    <scope>NUCLEOTIDE SEQUENCE</scope>
    <source>
        <strain evidence="1">CLA-AA-H272</strain>
    </source>
</reference>
<dbReference type="EMBL" id="JAJEPW010000036">
    <property type="protein sequence ID" value="MCC2130126.1"/>
    <property type="molecule type" value="Genomic_DNA"/>
</dbReference>
<keyword evidence="2" id="KW-1185">Reference proteome</keyword>
<proteinExistence type="predicted"/>
<name>A0AAE3ACL5_9FIRM</name>